<reference evidence="4 5" key="1">
    <citation type="submission" date="2017-06" db="EMBL/GenBank/DDBJ databases">
        <authorList>
            <person name="Kim H.J."/>
            <person name="Triplett B.A."/>
        </authorList>
    </citation>
    <scope>NUCLEOTIDE SEQUENCE [LARGE SCALE GENOMIC DNA]</scope>
    <source>
        <strain evidence="4 5">DSM 29150</strain>
    </source>
</reference>
<feature type="active site" description="Charge relay system" evidence="2">
    <location>
        <position position="265"/>
    </location>
</feature>
<dbReference type="AlphaFoldDB" id="A0A238VD87"/>
<dbReference type="OrthoDB" id="332676at2"/>
<evidence type="ECO:0000259" key="3">
    <source>
        <dbReference type="Pfam" id="PF00561"/>
    </source>
</evidence>
<dbReference type="Pfam" id="PF00561">
    <property type="entry name" value="Abhydrolase_1"/>
    <property type="match status" value="1"/>
</dbReference>
<proteinExistence type="inferred from homology"/>
<dbReference type="InterPro" id="IPR000073">
    <property type="entry name" value="AB_hydrolase_1"/>
</dbReference>
<dbReference type="GO" id="GO:0034338">
    <property type="term" value="F:short-chain carboxylesterase activity"/>
    <property type="evidence" value="ECO:0007669"/>
    <property type="project" value="TreeGrafter"/>
</dbReference>
<keyword evidence="5" id="KW-1185">Reference proteome</keyword>
<dbReference type="SUPFAM" id="SSF53474">
    <property type="entry name" value="alpha/beta-Hydrolases"/>
    <property type="match status" value="1"/>
</dbReference>
<dbReference type="InterPro" id="IPR029058">
    <property type="entry name" value="AB_hydrolase_fold"/>
</dbReference>
<dbReference type="GO" id="GO:0047372">
    <property type="term" value="F:monoacylglycerol lipase activity"/>
    <property type="evidence" value="ECO:0007669"/>
    <property type="project" value="TreeGrafter"/>
</dbReference>
<dbReference type="Gene3D" id="3.40.50.1820">
    <property type="entry name" value="alpha/beta hydrolase"/>
    <property type="match status" value="1"/>
</dbReference>
<dbReference type="InterPro" id="IPR012020">
    <property type="entry name" value="ABHD4"/>
</dbReference>
<dbReference type="PANTHER" id="PTHR10794:SF94">
    <property type="entry name" value="ESTERASE YHET-RELATED"/>
    <property type="match status" value="1"/>
</dbReference>
<feature type="domain" description="AB hydrolase-1" evidence="3">
    <location>
        <begin position="59"/>
        <end position="268"/>
    </location>
</feature>
<dbReference type="EMBL" id="FZNT01000001">
    <property type="protein sequence ID" value="SNR31653.1"/>
    <property type="molecule type" value="Genomic_DNA"/>
</dbReference>
<comment type="similarity">
    <text evidence="1">Belongs to the AB hydrolase superfamily. AB hydrolase 4 family.</text>
</comment>
<sequence length="322" mass="36160">MPLISSTYKPPFIFKNTHINTVYKTLFFKDEVPYIRKRIETPDQDFLDLDFSLVPSNTLVIAMHGLEGSSNSKYILSLVNHLNNHNIACVAVNFRGCSGENNKYLHSYHSGKTDDVSTINNYILSNYSYKNIVLVGYSMGANIVLKYLGETTTIPSEIKGGIAISAPCDLEGSSNALSKWENTIYMQRFLKTLKKKSIEKIKLFPESTLNKQAILGAKNFADFDGAVTAPLFGFKSAKDYWTQSSSNSFLPSIKLPTLIINALDDTFLSENCFPFESSKQHKFLTLETPKYGGHVGFNTSTPSKDILWSENRIRSFIQHIIS</sequence>
<feature type="active site" description="Charge relay system" evidence="2">
    <location>
        <position position="138"/>
    </location>
</feature>
<feature type="active site" description="Charge relay system" evidence="2">
    <location>
        <position position="294"/>
    </location>
</feature>
<name>A0A238VD87_9FLAO</name>
<dbReference type="RefSeq" id="WP_089379838.1">
    <property type="nucleotide sequence ID" value="NZ_FZNT01000001.1"/>
</dbReference>
<evidence type="ECO:0000256" key="1">
    <source>
        <dbReference type="ARBA" id="ARBA00010884"/>
    </source>
</evidence>
<gene>
    <name evidence="4" type="ORF">SAMN06265371_101168</name>
</gene>
<evidence type="ECO:0000256" key="2">
    <source>
        <dbReference type="PIRSR" id="PIRSR005211-1"/>
    </source>
</evidence>
<dbReference type="PANTHER" id="PTHR10794">
    <property type="entry name" value="ABHYDROLASE DOMAIN-CONTAINING PROTEIN"/>
    <property type="match status" value="1"/>
</dbReference>
<protein>
    <recommendedName>
        <fullName evidence="3">AB hydrolase-1 domain-containing protein</fullName>
    </recommendedName>
</protein>
<dbReference type="PIRSF" id="PIRSF005211">
    <property type="entry name" value="Ab_hydro_YheT"/>
    <property type="match status" value="1"/>
</dbReference>
<evidence type="ECO:0000313" key="4">
    <source>
        <dbReference type="EMBL" id="SNR31653.1"/>
    </source>
</evidence>
<dbReference type="Proteomes" id="UP000198384">
    <property type="component" value="Unassembled WGS sequence"/>
</dbReference>
<dbReference type="InterPro" id="IPR050960">
    <property type="entry name" value="AB_hydrolase_4_sf"/>
</dbReference>
<evidence type="ECO:0000313" key="5">
    <source>
        <dbReference type="Proteomes" id="UP000198384"/>
    </source>
</evidence>
<accession>A0A238VD87</accession>
<organism evidence="4 5">
    <name type="scientific">Lutibacter agarilyticus</name>
    <dbReference type="NCBI Taxonomy" id="1109740"/>
    <lineage>
        <taxon>Bacteria</taxon>
        <taxon>Pseudomonadati</taxon>
        <taxon>Bacteroidota</taxon>
        <taxon>Flavobacteriia</taxon>
        <taxon>Flavobacteriales</taxon>
        <taxon>Flavobacteriaceae</taxon>
        <taxon>Lutibacter</taxon>
    </lineage>
</organism>